<reference evidence="7 8" key="1">
    <citation type="submission" date="2019-04" db="EMBL/GenBank/DDBJ databases">
        <authorList>
            <person name="Van Vliet M D."/>
        </authorList>
    </citation>
    <scope>NUCLEOTIDE SEQUENCE [LARGE SCALE GENOMIC DNA]</scope>
    <source>
        <strain evidence="7 8">F1</strain>
    </source>
</reference>
<evidence type="ECO:0000313" key="8">
    <source>
        <dbReference type="Proteomes" id="UP000366872"/>
    </source>
</evidence>
<dbReference type="InterPro" id="IPR012348">
    <property type="entry name" value="RNR-like"/>
</dbReference>
<dbReference type="PANTHER" id="PTHR30097">
    <property type="entry name" value="CATION EFFLUX SYSTEM PROTEIN CUSB"/>
    <property type="match status" value="1"/>
</dbReference>
<accession>A0A6C2U662</accession>
<dbReference type="GO" id="GO:0016491">
    <property type="term" value="F:oxidoreductase activity"/>
    <property type="evidence" value="ECO:0007669"/>
    <property type="project" value="InterPro"/>
</dbReference>
<gene>
    <name evidence="7" type="primary">cusB</name>
    <name evidence="7" type="ORF">PDESU_04153</name>
</gene>
<dbReference type="Pfam" id="PF25954">
    <property type="entry name" value="Beta-barrel_RND_2"/>
    <property type="match status" value="1"/>
</dbReference>
<dbReference type="InterPro" id="IPR045800">
    <property type="entry name" value="HMBD"/>
</dbReference>
<evidence type="ECO:0000259" key="5">
    <source>
        <dbReference type="Pfam" id="PF25919"/>
    </source>
</evidence>
<protein>
    <submittedName>
        <fullName evidence="7">Cation efflux system protein CusB</fullName>
    </submittedName>
</protein>
<dbReference type="GO" id="GO:0046872">
    <property type="term" value="F:metal ion binding"/>
    <property type="evidence" value="ECO:0007669"/>
    <property type="project" value="InterPro"/>
</dbReference>
<dbReference type="Pfam" id="PF25919">
    <property type="entry name" value="BSH_CusB"/>
    <property type="match status" value="1"/>
</dbReference>
<dbReference type="InterPro" id="IPR058790">
    <property type="entry name" value="BSH_CusB"/>
</dbReference>
<dbReference type="GO" id="GO:0015679">
    <property type="term" value="P:plasma membrane copper ion transport"/>
    <property type="evidence" value="ECO:0007669"/>
    <property type="project" value="TreeGrafter"/>
</dbReference>
<sequence>MKTARTILVIALALGAGFVIRGYVTPSSSHPLPPSEQSAPETWTCSMHPQIQLPKQGKCPICFMDLIPLESGMDSGGEREIRVGDYAASLMELETTVVERRFAEAEIRMVGKVDYDETRVSTISAWVPGRIDRLFVDYTGMPVRAGDHLAEFYSPELVNAQKELLHAIRRSPEMVDAVREKFRFWGFDTTQIEELEKRGTATDHMTINATAGGIVIHRNISEGMYVETGTKLFTIADLSRVWILLDAYESDLNGLRYGSPVEFSTEAYPGETFEGTISFIAPMVNPMSRTAKVRVVVENNDGRLKPGMFVRAIARPRVADGGRVMDPDLAGKWISPMHPEVVKDGPGSCDVCGMPLVSAESLGYVAAAEANAPLLIPATAALKTGKRAVVYVEIPDQEKPTYEGREVGLGARLGDFYVVESGLEEGERVVSRGAFKLDAELQIQAKPSMMSFRSQEPRAQTHCPVMGNPVNKEVYVDHEGLRIYFCCPGCDSTFKEDPGKYLKQMQAAGVVLEQVEHQHAH</sequence>
<evidence type="ECO:0000259" key="4">
    <source>
        <dbReference type="Pfam" id="PF25869"/>
    </source>
</evidence>
<dbReference type="InterPro" id="IPR051909">
    <property type="entry name" value="MFP_Cation_Efflux"/>
</dbReference>
<evidence type="ECO:0000256" key="2">
    <source>
        <dbReference type="ARBA" id="ARBA00022448"/>
    </source>
</evidence>
<dbReference type="SUPFAM" id="SSF111369">
    <property type="entry name" value="HlyD-like secretion proteins"/>
    <property type="match status" value="1"/>
</dbReference>
<proteinExistence type="inferred from homology"/>
<dbReference type="AlphaFoldDB" id="A0A6C2U662"/>
<dbReference type="Pfam" id="PF19335">
    <property type="entry name" value="HMBD"/>
    <property type="match status" value="2"/>
</dbReference>
<feature type="domain" description="CusB-like beta-barrel" evidence="6">
    <location>
        <begin position="240"/>
        <end position="312"/>
    </location>
</feature>
<feature type="domain" description="CusB-like barrel-sandwich hybrid" evidence="5">
    <location>
        <begin position="120"/>
        <end position="236"/>
    </location>
</feature>
<dbReference type="PANTHER" id="PTHR30097:SF4">
    <property type="entry name" value="SLR6042 PROTEIN"/>
    <property type="match status" value="1"/>
</dbReference>
<feature type="domain" description="CusB-like three alpha-helical bundle" evidence="4">
    <location>
        <begin position="156"/>
        <end position="201"/>
    </location>
</feature>
<comment type="similarity">
    <text evidence="1">Belongs to the membrane fusion protein (MFP) (TC 8.A.1) family.</text>
</comment>
<dbReference type="InterPro" id="IPR058791">
    <property type="entry name" value="3HB_CusB"/>
</dbReference>
<organism evidence="7 8">
    <name type="scientific">Pontiella desulfatans</name>
    <dbReference type="NCBI Taxonomy" id="2750659"/>
    <lineage>
        <taxon>Bacteria</taxon>
        <taxon>Pseudomonadati</taxon>
        <taxon>Kiritimatiellota</taxon>
        <taxon>Kiritimatiellia</taxon>
        <taxon>Kiritimatiellales</taxon>
        <taxon>Pontiellaceae</taxon>
        <taxon>Pontiella</taxon>
    </lineage>
</organism>
<dbReference type="InterPro" id="IPR058792">
    <property type="entry name" value="Beta-barrel_RND_2"/>
</dbReference>
<feature type="domain" description="Heavy metal binding" evidence="3">
    <location>
        <begin position="43"/>
        <end position="68"/>
    </location>
</feature>
<evidence type="ECO:0000259" key="3">
    <source>
        <dbReference type="Pfam" id="PF19335"/>
    </source>
</evidence>
<evidence type="ECO:0000256" key="1">
    <source>
        <dbReference type="ARBA" id="ARBA00009477"/>
    </source>
</evidence>
<evidence type="ECO:0000313" key="7">
    <source>
        <dbReference type="EMBL" id="VGO15568.1"/>
    </source>
</evidence>
<keyword evidence="2" id="KW-0813">Transport</keyword>
<evidence type="ECO:0000259" key="6">
    <source>
        <dbReference type="Pfam" id="PF25954"/>
    </source>
</evidence>
<dbReference type="Gene3D" id="2.40.420.20">
    <property type="match status" value="1"/>
</dbReference>
<dbReference type="Gene3D" id="1.10.620.20">
    <property type="entry name" value="Ribonucleotide Reductase, subunit A"/>
    <property type="match status" value="1"/>
</dbReference>
<dbReference type="Gene3D" id="2.40.30.170">
    <property type="match status" value="1"/>
</dbReference>
<feature type="domain" description="Heavy metal binding" evidence="3">
    <location>
        <begin position="332"/>
        <end position="357"/>
    </location>
</feature>
<dbReference type="Pfam" id="PF25869">
    <property type="entry name" value="3HB_CusB"/>
    <property type="match status" value="1"/>
</dbReference>
<keyword evidence="8" id="KW-1185">Reference proteome</keyword>
<dbReference type="GO" id="GO:0030313">
    <property type="term" value="C:cell envelope"/>
    <property type="evidence" value="ECO:0007669"/>
    <property type="project" value="TreeGrafter"/>
</dbReference>
<dbReference type="RefSeq" id="WP_136081121.1">
    <property type="nucleotide sequence ID" value="NZ_CAAHFG010000002.1"/>
</dbReference>
<name>A0A6C2U662_PONDE</name>
<dbReference type="FunFam" id="2.40.30.170:FF:000010">
    <property type="entry name" value="Efflux RND transporter periplasmic adaptor subunit"/>
    <property type="match status" value="1"/>
</dbReference>
<dbReference type="GO" id="GO:0060003">
    <property type="term" value="P:copper ion export"/>
    <property type="evidence" value="ECO:0007669"/>
    <property type="project" value="TreeGrafter"/>
</dbReference>
<dbReference type="EMBL" id="CAAHFG010000002">
    <property type="protein sequence ID" value="VGO15568.1"/>
    <property type="molecule type" value="Genomic_DNA"/>
</dbReference>
<dbReference type="Proteomes" id="UP000366872">
    <property type="component" value="Unassembled WGS sequence"/>
</dbReference>